<evidence type="ECO:0000313" key="2">
    <source>
        <dbReference type="EMBL" id="SHI75201.1"/>
    </source>
</evidence>
<dbReference type="Proteomes" id="UP000184001">
    <property type="component" value="Unassembled WGS sequence"/>
</dbReference>
<dbReference type="RefSeq" id="WP_020001992.1">
    <property type="nucleotide sequence ID" value="NZ_CP192217.1"/>
</dbReference>
<dbReference type="EMBL" id="FQZR01000002">
    <property type="protein sequence ID" value="SHI75201.1"/>
    <property type="molecule type" value="Genomic_DNA"/>
</dbReference>
<keyword evidence="4" id="KW-1185">Reference proteome</keyword>
<proteinExistence type="predicted"/>
<evidence type="ECO:0000313" key="1">
    <source>
        <dbReference type="EMBL" id="MEZ6853065.1"/>
    </source>
</evidence>
<sequence>MQQPTRSPEAAKKLVCPFQLGNADFAFRFKDENSDHGKCMAEKCMAWSDGRCLLIPSSPK</sequence>
<dbReference type="AlphaFoldDB" id="A0A8G2C836"/>
<evidence type="ECO:0000313" key="3">
    <source>
        <dbReference type="Proteomes" id="UP000184001"/>
    </source>
</evidence>
<protein>
    <submittedName>
        <fullName evidence="2">Uncharacterized protein</fullName>
    </submittedName>
</protein>
<dbReference type="Proteomes" id="UP001568358">
    <property type="component" value="Unassembled WGS sequence"/>
</dbReference>
<accession>A0A8G2C836</accession>
<name>A0A8G2C836_9BACT</name>
<evidence type="ECO:0000313" key="4">
    <source>
        <dbReference type="Proteomes" id="UP001568358"/>
    </source>
</evidence>
<organism evidence="2 3">
    <name type="scientific">Halodesulfovibrio aestuarii</name>
    <dbReference type="NCBI Taxonomy" id="126333"/>
    <lineage>
        <taxon>Bacteria</taxon>
        <taxon>Pseudomonadati</taxon>
        <taxon>Thermodesulfobacteriota</taxon>
        <taxon>Desulfovibrionia</taxon>
        <taxon>Desulfovibrionales</taxon>
        <taxon>Desulfovibrionaceae</taxon>
        <taxon>Halodesulfovibrio</taxon>
    </lineage>
</organism>
<dbReference type="EMBL" id="JBFSOO010000003">
    <property type="protein sequence ID" value="MEZ6853065.1"/>
    <property type="molecule type" value="Genomic_DNA"/>
</dbReference>
<reference evidence="2 3" key="1">
    <citation type="submission" date="2016-11" db="EMBL/GenBank/DDBJ databases">
        <authorList>
            <person name="Varghese N."/>
            <person name="Submissions S."/>
        </authorList>
    </citation>
    <scope>NUCLEOTIDE SEQUENCE [LARGE SCALE GENOMIC DNA]</scope>
    <source>
        <strain evidence="2 3">DSM 17919</strain>
    </source>
</reference>
<comment type="caution">
    <text evidence="2">The sequence shown here is derived from an EMBL/GenBank/DDBJ whole genome shotgun (WGS) entry which is preliminary data.</text>
</comment>
<gene>
    <name evidence="1" type="ORF">AB2Z07_05890</name>
    <name evidence="2" type="ORF">SAMN05660830_00872</name>
</gene>
<reference evidence="1 4" key="2">
    <citation type="submission" date="2024-07" db="EMBL/GenBank/DDBJ databases">
        <title>Active virus-host system and metabolic interactions in a Lokiarchaeon culture.</title>
        <authorList>
            <person name="Ponce Toledo R.I."/>
            <person name="Rodrigues Oliveira T."/>
            <person name="Schleper C."/>
        </authorList>
    </citation>
    <scope>NUCLEOTIDE SEQUENCE [LARGE SCALE GENOMIC DNA]</scope>
    <source>
        <strain evidence="1 4">B35</strain>
    </source>
</reference>